<organism evidence="2 3">
    <name type="scientific">Danaus chrysippus</name>
    <name type="common">African queen</name>
    <dbReference type="NCBI Taxonomy" id="151541"/>
    <lineage>
        <taxon>Eukaryota</taxon>
        <taxon>Metazoa</taxon>
        <taxon>Ecdysozoa</taxon>
        <taxon>Arthropoda</taxon>
        <taxon>Hexapoda</taxon>
        <taxon>Insecta</taxon>
        <taxon>Pterygota</taxon>
        <taxon>Neoptera</taxon>
        <taxon>Endopterygota</taxon>
        <taxon>Lepidoptera</taxon>
        <taxon>Glossata</taxon>
        <taxon>Ditrysia</taxon>
        <taxon>Papilionoidea</taxon>
        <taxon>Nymphalidae</taxon>
        <taxon>Danainae</taxon>
        <taxon>Danaini</taxon>
        <taxon>Danaina</taxon>
        <taxon>Danaus</taxon>
        <taxon>Anosia</taxon>
    </lineage>
</organism>
<keyword evidence="3" id="KW-1185">Reference proteome</keyword>
<accession>A0A8J2QS43</accession>
<evidence type="ECO:0000256" key="1">
    <source>
        <dbReference type="SAM" id="MobiDB-lite"/>
    </source>
</evidence>
<proteinExistence type="predicted"/>
<evidence type="ECO:0000313" key="2">
    <source>
        <dbReference type="EMBL" id="CAG9566462.1"/>
    </source>
</evidence>
<comment type="caution">
    <text evidence="2">The sequence shown here is derived from an EMBL/GenBank/DDBJ whole genome shotgun (WGS) entry which is preliminary data.</text>
</comment>
<feature type="region of interest" description="Disordered" evidence="1">
    <location>
        <begin position="1"/>
        <end position="34"/>
    </location>
</feature>
<dbReference type="EMBL" id="CAKASE010000057">
    <property type="protein sequence ID" value="CAG9566462.1"/>
    <property type="molecule type" value="Genomic_DNA"/>
</dbReference>
<reference evidence="2" key="1">
    <citation type="submission" date="2021-09" db="EMBL/GenBank/DDBJ databases">
        <authorList>
            <person name="Martin H S."/>
        </authorList>
    </citation>
    <scope>NUCLEOTIDE SEQUENCE</scope>
</reference>
<feature type="compositionally biased region" description="Basic and acidic residues" evidence="1">
    <location>
        <begin position="1"/>
        <end position="10"/>
    </location>
</feature>
<sequence length="106" mass="11684">MSRRTSDSHRHPPTPPAPYTLIHPHPSSPRPHPPLDLFSTIFGRANVVRPVSRLSLPPATPRCDLKYAESVFLARDGCSRSTHANNIKCVRNAHSVGGVNREMCAL</sequence>
<name>A0A8J2QS43_9NEOP</name>
<gene>
    <name evidence="2" type="ORF">DCHRY22_LOCUS7099</name>
</gene>
<dbReference type="Proteomes" id="UP000789524">
    <property type="component" value="Unassembled WGS sequence"/>
</dbReference>
<evidence type="ECO:0000313" key="3">
    <source>
        <dbReference type="Proteomes" id="UP000789524"/>
    </source>
</evidence>
<dbReference type="AlphaFoldDB" id="A0A8J2QS43"/>
<protein>
    <submittedName>
        <fullName evidence="2">(African queen) hypothetical protein</fullName>
    </submittedName>
</protein>